<dbReference type="Gene3D" id="3.30.70.1230">
    <property type="entry name" value="Nucleotide cyclase"/>
    <property type="match status" value="1"/>
</dbReference>
<sequence>MRNLILLLLAGLPFTLASQQLEGIQYVDSLYRELLANPDSIHVYDLNGPVFSLAQGNKDTTIFYAKEMIRISEQIDYRKGEALGYNNLGLAYEINGDIDTGLIYYHKGAEIAIGLTGSPKTAANIYNNISIAYSYKGEMEKSIEYLLKTISLAESIQDTSQMATAYNNLGLRYLQMNSPNIAIGYLNRALNLNEAAGNRRKLALNYMNYGNSFVMLESYDTGTYYIQKSIRLFNETGQDYDRLIAYQLLANMFYVRDMYDSSGYYNQLAIDLGGQLDDPVSRSDSERLQAMLLMKSGNYDDAIPILEKATAFSESIDYQAQMAENYKYLGMAYAAVGDNERAQKYFFLRIEYMDSVISKKSDEAQMKLAEYQEEKNRQALDALEKDAEIQRLRADRSETINWAAAILGVLLVVLLIGLYNRYRFINSTNKIIEKERDRSEKLLLNILPQQIAEELKENGKAEARLYNEVTILFTDFKNFTQFAAGLTPSELVSEIDRCYRAFDEIIGKYQIEKIKTIGDAYMAASGLPEANTGHALDMVKASVEIQEYMQKNIALKKEKNEPYFEIRIGLHSGPVVAGIVGIKKFAYDIWGDTVNIASRMESNSLPGKINISESTYNLVKDHYVCSPRGLIDVKGKGELMMYFVEEEVDVVSA</sequence>
<dbReference type="GO" id="GO:0035556">
    <property type="term" value="P:intracellular signal transduction"/>
    <property type="evidence" value="ECO:0007669"/>
    <property type="project" value="InterPro"/>
</dbReference>
<dbReference type="RefSeq" id="WP_225697371.1">
    <property type="nucleotide sequence ID" value="NZ_JAIXNE010000001.1"/>
</dbReference>
<evidence type="ECO:0000256" key="2">
    <source>
        <dbReference type="ARBA" id="ARBA00004370"/>
    </source>
</evidence>
<keyword evidence="12 19" id="KW-0472">Membrane</keyword>
<comment type="subcellular location">
    <subcellularLocation>
        <location evidence="2">Membrane</location>
    </subcellularLocation>
</comment>
<dbReference type="GO" id="GO:0004016">
    <property type="term" value="F:adenylate cyclase activity"/>
    <property type="evidence" value="ECO:0007669"/>
    <property type="project" value="UniProtKB-EC"/>
</dbReference>
<keyword evidence="8" id="KW-0067">ATP-binding</keyword>
<evidence type="ECO:0000256" key="7">
    <source>
        <dbReference type="ARBA" id="ARBA00022741"/>
    </source>
</evidence>
<evidence type="ECO:0000256" key="5">
    <source>
        <dbReference type="ARBA" id="ARBA00022692"/>
    </source>
</evidence>
<name>A0A9X1HNI8_9BACT</name>
<dbReference type="SMART" id="SM00044">
    <property type="entry name" value="CYCc"/>
    <property type="match status" value="1"/>
</dbReference>
<feature type="repeat" description="TPR" evidence="17">
    <location>
        <begin position="163"/>
        <end position="196"/>
    </location>
</feature>
<dbReference type="InterPro" id="IPR029787">
    <property type="entry name" value="Nucleotide_cyclase"/>
</dbReference>
<dbReference type="InterPro" id="IPR018297">
    <property type="entry name" value="A/G_cyclase_CS"/>
</dbReference>
<evidence type="ECO:0000256" key="9">
    <source>
        <dbReference type="ARBA" id="ARBA00022842"/>
    </source>
</evidence>
<evidence type="ECO:0000256" key="12">
    <source>
        <dbReference type="ARBA" id="ARBA00023136"/>
    </source>
</evidence>
<dbReference type="InterPro" id="IPR019734">
    <property type="entry name" value="TPR_rpt"/>
</dbReference>
<feature type="domain" description="Guanylate cyclase" evidence="20">
    <location>
        <begin position="470"/>
        <end position="601"/>
    </location>
</feature>
<dbReference type="Pfam" id="PF00211">
    <property type="entry name" value="Guanylate_cyc"/>
    <property type="match status" value="1"/>
</dbReference>
<evidence type="ECO:0000313" key="22">
    <source>
        <dbReference type="Proteomes" id="UP001139409"/>
    </source>
</evidence>
<organism evidence="21 22">
    <name type="scientific">Fulvivirga sedimenti</name>
    <dbReference type="NCBI Taxonomy" id="2879465"/>
    <lineage>
        <taxon>Bacteria</taxon>
        <taxon>Pseudomonadati</taxon>
        <taxon>Bacteroidota</taxon>
        <taxon>Cytophagia</taxon>
        <taxon>Cytophagales</taxon>
        <taxon>Fulvivirgaceae</taxon>
        <taxon>Fulvivirga</taxon>
    </lineage>
</organism>
<comment type="similarity">
    <text evidence="18">Belongs to the adenylyl cyclase class-4/guanylyl cyclase family.</text>
</comment>
<dbReference type="GO" id="GO:0005886">
    <property type="term" value="C:plasma membrane"/>
    <property type="evidence" value="ECO:0007669"/>
    <property type="project" value="UniProtKB-ARBA"/>
</dbReference>
<evidence type="ECO:0000256" key="1">
    <source>
        <dbReference type="ARBA" id="ARBA00001593"/>
    </source>
</evidence>
<keyword evidence="5 19" id="KW-0812">Transmembrane</keyword>
<dbReference type="GO" id="GO:0005524">
    <property type="term" value="F:ATP binding"/>
    <property type="evidence" value="ECO:0007669"/>
    <property type="project" value="UniProtKB-KW"/>
</dbReference>
<dbReference type="PROSITE" id="PS00452">
    <property type="entry name" value="GUANYLATE_CYCLASE_1"/>
    <property type="match status" value="1"/>
</dbReference>
<feature type="repeat" description="TPR" evidence="17">
    <location>
        <begin position="123"/>
        <end position="156"/>
    </location>
</feature>
<dbReference type="CDD" id="cd07302">
    <property type="entry name" value="CHD"/>
    <property type="match status" value="1"/>
</dbReference>
<dbReference type="Gene3D" id="1.25.40.10">
    <property type="entry name" value="Tetratricopeptide repeat domain"/>
    <property type="match status" value="2"/>
</dbReference>
<dbReference type="EMBL" id="JAIXNE010000001">
    <property type="protein sequence ID" value="MCA6074275.1"/>
    <property type="molecule type" value="Genomic_DNA"/>
</dbReference>
<dbReference type="PROSITE" id="PS50005">
    <property type="entry name" value="TPR"/>
    <property type="match status" value="2"/>
</dbReference>
<evidence type="ECO:0000256" key="10">
    <source>
        <dbReference type="ARBA" id="ARBA00022989"/>
    </source>
</evidence>
<evidence type="ECO:0000256" key="16">
    <source>
        <dbReference type="ARBA" id="ARBA00064436"/>
    </source>
</evidence>
<dbReference type="PANTHER" id="PTHR11920">
    <property type="entry name" value="GUANYLYL CYCLASE"/>
    <property type="match status" value="1"/>
</dbReference>
<evidence type="ECO:0000256" key="15">
    <source>
        <dbReference type="ARBA" id="ARBA00032637"/>
    </source>
</evidence>
<evidence type="ECO:0000256" key="6">
    <source>
        <dbReference type="ARBA" id="ARBA00022723"/>
    </source>
</evidence>
<keyword evidence="17" id="KW-0802">TPR repeat</keyword>
<evidence type="ECO:0000256" key="14">
    <source>
        <dbReference type="ARBA" id="ARBA00032597"/>
    </source>
</evidence>
<dbReference type="PANTHER" id="PTHR11920:SF335">
    <property type="entry name" value="GUANYLATE CYCLASE"/>
    <property type="match status" value="1"/>
</dbReference>
<keyword evidence="6" id="KW-0479">Metal-binding</keyword>
<dbReference type="PROSITE" id="PS50125">
    <property type="entry name" value="GUANYLATE_CYCLASE_2"/>
    <property type="match status" value="1"/>
</dbReference>
<dbReference type="SUPFAM" id="SSF48452">
    <property type="entry name" value="TPR-like"/>
    <property type="match status" value="2"/>
</dbReference>
<dbReference type="InterPro" id="IPR011990">
    <property type="entry name" value="TPR-like_helical_dom_sf"/>
</dbReference>
<dbReference type="FunFam" id="3.30.70.1230:FF:000033">
    <property type="entry name" value="Adenylate cyclase"/>
    <property type="match status" value="1"/>
</dbReference>
<protein>
    <recommendedName>
        <fullName evidence="4">Adenylate cyclase</fullName>
        <ecNumber evidence="3">4.6.1.1</ecNumber>
    </recommendedName>
    <alternativeName>
        <fullName evidence="14">ATP pyrophosphate-lyase</fullName>
    </alternativeName>
    <alternativeName>
        <fullName evidence="15">Adenylyl cyclase</fullName>
    </alternativeName>
</protein>
<keyword evidence="22" id="KW-1185">Reference proteome</keyword>
<dbReference type="Pfam" id="PF13424">
    <property type="entry name" value="TPR_12"/>
    <property type="match status" value="1"/>
</dbReference>
<dbReference type="InterPro" id="IPR050401">
    <property type="entry name" value="Cyclic_nucleotide_synthase"/>
</dbReference>
<keyword evidence="10 19" id="KW-1133">Transmembrane helix</keyword>
<dbReference type="SMART" id="SM00028">
    <property type="entry name" value="TPR"/>
    <property type="match status" value="5"/>
</dbReference>
<dbReference type="GO" id="GO:0046872">
    <property type="term" value="F:metal ion binding"/>
    <property type="evidence" value="ECO:0007669"/>
    <property type="project" value="UniProtKB-KW"/>
</dbReference>
<dbReference type="GO" id="GO:0006171">
    <property type="term" value="P:cAMP biosynthetic process"/>
    <property type="evidence" value="ECO:0007669"/>
    <property type="project" value="UniProtKB-KW"/>
</dbReference>
<evidence type="ECO:0000256" key="4">
    <source>
        <dbReference type="ARBA" id="ARBA00021420"/>
    </source>
</evidence>
<dbReference type="Proteomes" id="UP001139409">
    <property type="component" value="Unassembled WGS sequence"/>
</dbReference>
<proteinExistence type="inferred from homology"/>
<evidence type="ECO:0000256" key="19">
    <source>
        <dbReference type="SAM" id="Phobius"/>
    </source>
</evidence>
<comment type="caution">
    <text evidence="21">The sequence shown here is derived from an EMBL/GenBank/DDBJ whole genome shotgun (WGS) entry which is preliminary data.</text>
</comment>
<dbReference type="InterPro" id="IPR001054">
    <property type="entry name" value="A/G_cyclase"/>
</dbReference>
<dbReference type="SUPFAM" id="SSF55073">
    <property type="entry name" value="Nucleotide cyclase"/>
    <property type="match status" value="1"/>
</dbReference>
<evidence type="ECO:0000256" key="8">
    <source>
        <dbReference type="ARBA" id="ARBA00022840"/>
    </source>
</evidence>
<evidence type="ECO:0000259" key="20">
    <source>
        <dbReference type="PROSITE" id="PS50125"/>
    </source>
</evidence>
<evidence type="ECO:0000256" key="17">
    <source>
        <dbReference type="PROSITE-ProRule" id="PRU00339"/>
    </source>
</evidence>
<evidence type="ECO:0000256" key="3">
    <source>
        <dbReference type="ARBA" id="ARBA00012201"/>
    </source>
</evidence>
<dbReference type="EC" id="4.6.1.1" evidence="3"/>
<evidence type="ECO:0000256" key="11">
    <source>
        <dbReference type="ARBA" id="ARBA00022998"/>
    </source>
</evidence>
<keyword evidence="13 18" id="KW-0456">Lyase</keyword>
<keyword evidence="11" id="KW-0115">cAMP biosynthesis</keyword>
<dbReference type="AlphaFoldDB" id="A0A9X1HNI8"/>
<feature type="transmembrane region" description="Helical" evidence="19">
    <location>
        <begin position="400"/>
        <end position="420"/>
    </location>
</feature>
<keyword evidence="9" id="KW-0460">Magnesium</keyword>
<comment type="subunit">
    <text evidence="16">Homodimer. Can also exist as monomer.</text>
</comment>
<reference evidence="21" key="1">
    <citation type="submission" date="2021-09" db="EMBL/GenBank/DDBJ databases">
        <title>Fulvivirga sp. isolated from coastal sediment.</title>
        <authorList>
            <person name="Yu H."/>
        </authorList>
    </citation>
    <scope>NUCLEOTIDE SEQUENCE</scope>
    <source>
        <strain evidence="21">1062</strain>
    </source>
</reference>
<gene>
    <name evidence="21" type="ORF">LDX50_05310</name>
</gene>
<evidence type="ECO:0000313" key="21">
    <source>
        <dbReference type="EMBL" id="MCA6074275.1"/>
    </source>
</evidence>
<evidence type="ECO:0000256" key="18">
    <source>
        <dbReference type="RuleBase" id="RU000405"/>
    </source>
</evidence>
<accession>A0A9X1HNI8</accession>
<comment type="catalytic activity">
    <reaction evidence="1">
        <text>ATP = 3',5'-cyclic AMP + diphosphate</text>
        <dbReference type="Rhea" id="RHEA:15389"/>
        <dbReference type="ChEBI" id="CHEBI:30616"/>
        <dbReference type="ChEBI" id="CHEBI:33019"/>
        <dbReference type="ChEBI" id="CHEBI:58165"/>
        <dbReference type="EC" id="4.6.1.1"/>
    </reaction>
</comment>
<keyword evidence="7" id="KW-0547">Nucleotide-binding</keyword>
<evidence type="ECO:0000256" key="13">
    <source>
        <dbReference type="ARBA" id="ARBA00023239"/>
    </source>
</evidence>